<evidence type="ECO:0000313" key="1">
    <source>
        <dbReference type="EMBL" id="EKF18841.1"/>
    </source>
</evidence>
<dbReference type="EMBL" id="AMRM01000011">
    <property type="protein sequence ID" value="EKF18841.1"/>
    <property type="molecule type" value="Genomic_DNA"/>
</dbReference>
<accession>K2M9M6</accession>
<dbReference type="OrthoDB" id="7307102at2"/>
<gene>
    <name evidence="1" type="ORF">NA2_11675</name>
</gene>
<reference evidence="1 2" key="1">
    <citation type="journal article" date="2012" name="J. Bacteriol.">
        <title>Genome Sequence of Nitratireductor pacificus Type Strain pht-3B.</title>
        <authorList>
            <person name="Lai Q."/>
            <person name="Li G."/>
            <person name="Shao Z."/>
        </authorList>
    </citation>
    <scope>NUCLEOTIDE SEQUENCE [LARGE SCALE GENOMIC DNA]</scope>
    <source>
        <strain evidence="2">pht-3B</strain>
    </source>
</reference>
<organism evidence="1 2">
    <name type="scientific">Nitratireductor pacificus pht-3B</name>
    <dbReference type="NCBI Taxonomy" id="391937"/>
    <lineage>
        <taxon>Bacteria</taxon>
        <taxon>Pseudomonadati</taxon>
        <taxon>Pseudomonadota</taxon>
        <taxon>Alphaproteobacteria</taxon>
        <taxon>Hyphomicrobiales</taxon>
        <taxon>Phyllobacteriaceae</taxon>
        <taxon>Nitratireductor</taxon>
    </lineage>
</organism>
<dbReference type="CDD" id="cd08054">
    <property type="entry name" value="gp6"/>
    <property type="match status" value="1"/>
</dbReference>
<dbReference type="AlphaFoldDB" id="K2M9M6"/>
<name>K2M9M6_9HYPH</name>
<dbReference type="NCBIfam" id="TIGR01560">
    <property type="entry name" value="put_DNA_pack"/>
    <property type="match status" value="1"/>
</dbReference>
<proteinExistence type="predicted"/>
<dbReference type="Proteomes" id="UP000006786">
    <property type="component" value="Unassembled WGS sequence"/>
</dbReference>
<protein>
    <submittedName>
        <fullName evidence="1">Phage protein</fullName>
    </submittedName>
</protein>
<dbReference type="InterPro" id="IPR021146">
    <property type="entry name" value="Phage_gp6-like_head-tail"/>
</dbReference>
<dbReference type="STRING" id="391937.NA2_11675"/>
<dbReference type="Pfam" id="PF05135">
    <property type="entry name" value="Phage_connect_1"/>
    <property type="match status" value="1"/>
</dbReference>
<comment type="caution">
    <text evidence="1">The sequence shown here is derived from an EMBL/GenBank/DDBJ whole genome shotgun (WGS) entry which is preliminary data.</text>
</comment>
<dbReference type="eggNOG" id="ENOG5033BZ7">
    <property type="taxonomic scope" value="Bacteria"/>
</dbReference>
<dbReference type="InterPro" id="IPR006450">
    <property type="entry name" value="Phage_HK97_gp6-like"/>
</dbReference>
<dbReference type="Gene3D" id="1.10.3230.30">
    <property type="entry name" value="Phage gp6-like head-tail connector protein"/>
    <property type="match status" value="1"/>
</dbReference>
<dbReference type="RefSeq" id="WP_008597092.1">
    <property type="nucleotide sequence ID" value="NZ_AMRM01000011.1"/>
</dbReference>
<evidence type="ECO:0000313" key="2">
    <source>
        <dbReference type="Proteomes" id="UP000006786"/>
    </source>
</evidence>
<sequence>MTIISVEDAKAHLNITVDTDDALLSGKIEAAEAWISRWLETPLAEMAEVPADLKEAIRLLVGHLYENREATLVGITAEEMPFGIWDIINQHRAWSF</sequence>
<dbReference type="PATRIC" id="fig|391937.3.peg.2402"/>
<keyword evidence="2" id="KW-1185">Reference proteome</keyword>